<dbReference type="Proteomes" id="UP001148737">
    <property type="component" value="Unassembled WGS sequence"/>
</dbReference>
<sequence>MGFGLQGFMGENAASGGTAEVLVRTGGFATRRLMRRLLETFQFLLQVTYSVEALQPGGVGHMATIRVRLLHAAVRSRILKLVADRPEYFDISQHGMPINDLDSIHAIVTFCCNHTWLQLPFMGICPRPEEASEYIAVFRYVSHVIGSPNGVFGSTESAKAMMESIAYHELRVTPTSRILANNFVQCLTDLAPINLSVPFIEAGCRVLNGDMFCDELGLGKSTIYSYCCFRGFCSIVGCLAFLQRASPSLDNLILEWFRSKLYETIVNGENSLNGGSVFELKYIPRVGKSTCMESNGRPKQWTMFYNRPFETTLFVVFCLKYFFFLCILFAFFLLGQFGLQAL</sequence>
<accession>A0ACC1QK24</accession>
<name>A0ACC1QK24_9HYPO</name>
<proteinExistence type="predicted"/>
<organism evidence="1 2">
    <name type="scientific">Lecanicillium saksenae</name>
    <dbReference type="NCBI Taxonomy" id="468837"/>
    <lineage>
        <taxon>Eukaryota</taxon>
        <taxon>Fungi</taxon>
        <taxon>Dikarya</taxon>
        <taxon>Ascomycota</taxon>
        <taxon>Pezizomycotina</taxon>
        <taxon>Sordariomycetes</taxon>
        <taxon>Hypocreomycetidae</taxon>
        <taxon>Hypocreales</taxon>
        <taxon>Cordycipitaceae</taxon>
        <taxon>Lecanicillium</taxon>
    </lineage>
</organism>
<keyword evidence="2" id="KW-1185">Reference proteome</keyword>
<reference evidence="1" key="1">
    <citation type="submission" date="2022-07" db="EMBL/GenBank/DDBJ databases">
        <title>Genome Sequence of Lecanicillium saksenae.</title>
        <authorList>
            <person name="Buettner E."/>
        </authorList>
    </citation>
    <scope>NUCLEOTIDE SEQUENCE</scope>
    <source>
        <strain evidence="1">VT-O1</strain>
    </source>
</reference>
<evidence type="ECO:0000313" key="1">
    <source>
        <dbReference type="EMBL" id="KAJ3480430.1"/>
    </source>
</evidence>
<evidence type="ECO:0000313" key="2">
    <source>
        <dbReference type="Proteomes" id="UP001148737"/>
    </source>
</evidence>
<dbReference type="EMBL" id="JANAKD010001348">
    <property type="protein sequence ID" value="KAJ3480430.1"/>
    <property type="molecule type" value="Genomic_DNA"/>
</dbReference>
<comment type="caution">
    <text evidence="1">The sequence shown here is derived from an EMBL/GenBank/DDBJ whole genome shotgun (WGS) entry which is preliminary data.</text>
</comment>
<gene>
    <name evidence="1" type="ORF">NLG97_g8076</name>
</gene>
<protein>
    <submittedName>
        <fullName evidence="1">Uncharacterized protein</fullName>
    </submittedName>
</protein>